<dbReference type="EMBL" id="JAFBFC010000003">
    <property type="protein sequence ID" value="MBM7702853.1"/>
    <property type="molecule type" value="Genomic_DNA"/>
</dbReference>
<gene>
    <name evidence="1" type="ORF">JOC83_001700</name>
</gene>
<evidence type="ECO:0000313" key="2">
    <source>
        <dbReference type="Proteomes" id="UP000809829"/>
    </source>
</evidence>
<reference evidence="1 2" key="1">
    <citation type="submission" date="2021-01" db="EMBL/GenBank/DDBJ databases">
        <title>Genomic Encyclopedia of Type Strains, Phase IV (KMG-IV): sequencing the most valuable type-strain genomes for metagenomic binning, comparative biology and taxonomic classification.</title>
        <authorList>
            <person name="Goeker M."/>
        </authorList>
    </citation>
    <scope>NUCLEOTIDE SEQUENCE [LARGE SCALE GENOMIC DNA]</scope>
    <source>
        <strain evidence="1 2">DSM 104297</strain>
    </source>
</reference>
<accession>A0ABS2QTQ3</accession>
<evidence type="ECO:0000313" key="1">
    <source>
        <dbReference type="EMBL" id="MBM7702853.1"/>
    </source>
</evidence>
<dbReference type="Proteomes" id="UP000809829">
    <property type="component" value="Unassembled WGS sequence"/>
</dbReference>
<keyword evidence="2" id="KW-1185">Reference proteome</keyword>
<sequence>MTVSKGKVRLNKPQDVRRMLARVINELLQEEAPTIDRARVIATLSNSIIRAMEVGGMDEKMCEIEKRLGELNS</sequence>
<dbReference type="RefSeq" id="WP_205186196.1">
    <property type="nucleotide sequence ID" value="NZ_JAFBFC010000003.1"/>
</dbReference>
<comment type="caution">
    <text evidence="1">The sequence shown here is derived from an EMBL/GenBank/DDBJ whole genome shotgun (WGS) entry which is preliminary data.</text>
</comment>
<organism evidence="1 2">
    <name type="scientific">Priestia iocasae</name>
    <dbReference type="NCBI Taxonomy" id="2291674"/>
    <lineage>
        <taxon>Bacteria</taxon>
        <taxon>Bacillati</taxon>
        <taxon>Bacillota</taxon>
        <taxon>Bacilli</taxon>
        <taxon>Bacillales</taxon>
        <taxon>Bacillaceae</taxon>
        <taxon>Priestia</taxon>
    </lineage>
</organism>
<name>A0ABS2QTQ3_9BACI</name>
<protein>
    <submittedName>
        <fullName evidence="1">Uncharacterized protein</fullName>
    </submittedName>
</protein>
<proteinExistence type="predicted"/>